<dbReference type="AlphaFoldDB" id="A0AA35GHN0"/>
<feature type="region of interest" description="Disordered" evidence="1">
    <location>
        <begin position="179"/>
        <end position="209"/>
    </location>
</feature>
<feature type="region of interest" description="Disordered" evidence="1">
    <location>
        <begin position="249"/>
        <end position="306"/>
    </location>
</feature>
<name>A0AA35GHN0_9BURK</name>
<evidence type="ECO:0000313" key="3">
    <source>
        <dbReference type="Proteomes" id="UP000834458"/>
    </source>
</evidence>
<dbReference type="EMBL" id="CAHPSC010000005">
    <property type="protein sequence ID" value="CAB5666678.1"/>
    <property type="molecule type" value="Genomic_DNA"/>
</dbReference>
<accession>A0AA35GHN0</accession>
<sequence length="306" mass="32741">MPLTSAPTTISRSSWIAIGLASVLLLGLAAGGIWSSYQVTMVPSAVPPGMAVEEQGDGASLTTDTHSRLRLSAAGPSWREISEAQRQALMPLRDRWNTMGALAKRRWLVLADRYPTMDEAERNRLVSRMTTWANLSVQQRNQARINFESVKRLSAEELQSKWDAYQALSEAEKQRLAEQARKARAAKKSKRRLAQVPPPAAPAVKDDKPVKTAPLPAVITQPVATPSVVESVPVFTPQAAPAVQLTPLEQKSTKPEAPAAASQPVAVPQAAPALVLPPLHPATDPHQPATATQPPAAHPPAPAAAQ</sequence>
<dbReference type="Proteomes" id="UP000834458">
    <property type="component" value="Unassembled WGS sequence"/>
</dbReference>
<gene>
    <name evidence="2" type="ORF">GHA_00626</name>
</gene>
<protein>
    <submittedName>
        <fullName evidence="2">Protein of uncharacterized function (DUF3106)</fullName>
    </submittedName>
</protein>
<evidence type="ECO:0000313" key="2">
    <source>
        <dbReference type="EMBL" id="CAB5666678.1"/>
    </source>
</evidence>
<dbReference type="Pfam" id="PF11304">
    <property type="entry name" value="DUF3106"/>
    <property type="match status" value="1"/>
</dbReference>
<feature type="compositionally biased region" description="Basic residues" evidence="1">
    <location>
        <begin position="182"/>
        <end position="193"/>
    </location>
</feature>
<reference evidence="2" key="1">
    <citation type="submission" date="2020-05" db="EMBL/GenBank/DDBJ databases">
        <authorList>
            <person name="Delgado-Blas J."/>
        </authorList>
    </citation>
    <scope>NUCLEOTIDE SEQUENCE</scope>
    <source>
        <strain evidence="2">BB1454</strain>
    </source>
</reference>
<organism evidence="2 3">
    <name type="scientific">Comamonas aquatica</name>
    <dbReference type="NCBI Taxonomy" id="225991"/>
    <lineage>
        <taxon>Bacteria</taxon>
        <taxon>Pseudomonadati</taxon>
        <taxon>Pseudomonadota</taxon>
        <taxon>Betaproteobacteria</taxon>
        <taxon>Burkholderiales</taxon>
        <taxon>Comamonadaceae</taxon>
        <taxon>Comamonas</taxon>
    </lineage>
</organism>
<feature type="compositionally biased region" description="Pro residues" evidence="1">
    <location>
        <begin position="296"/>
        <end position="306"/>
    </location>
</feature>
<proteinExistence type="predicted"/>
<comment type="caution">
    <text evidence="2">The sequence shown here is derived from an EMBL/GenBank/DDBJ whole genome shotgun (WGS) entry which is preliminary data.</text>
</comment>
<feature type="compositionally biased region" description="Low complexity" evidence="1">
    <location>
        <begin position="257"/>
        <end position="295"/>
    </location>
</feature>
<dbReference type="InterPro" id="IPR021455">
    <property type="entry name" value="DUF3106"/>
</dbReference>
<evidence type="ECO:0000256" key="1">
    <source>
        <dbReference type="SAM" id="MobiDB-lite"/>
    </source>
</evidence>